<dbReference type="InterPro" id="IPR001789">
    <property type="entry name" value="Sig_transdc_resp-reg_receiver"/>
</dbReference>
<gene>
    <name evidence="3" type="ORF">PALI_b0832</name>
</gene>
<dbReference type="Pfam" id="PF00072">
    <property type="entry name" value="Response_reg"/>
    <property type="match status" value="1"/>
</dbReference>
<protein>
    <recommendedName>
        <fullName evidence="2">Response regulatory domain-containing protein</fullName>
    </recommendedName>
</protein>
<accession>A0ABR9E612</accession>
<evidence type="ECO:0000313" key="3">
    <source>
        <dbReference type="EMBL" id="MBE0361808.1"/>
    </source>
</evidence>
<dbReference type="EMBL" id="AQGU01000029">
    <property type="protein sequence ID" value="MBE0361808.1"/>
    <property type="molecule type" value="Genomic_DNA"/>
</dbReference>
<dbReference type="CDD" id="cd17557">
    <property type="entry name" value="REC_Rcp-like"/>
    <property type="match status" value="1"/>
</dbReference>
<reference evidence="3 4" key="1">
    <citation type="submission" date="2015-06" db="EMBL/GenBank/DDBJ databases">
        <title>Genome sequence of Pseudoalteromonas aliena.</title>
        <authorList>
            <person name="Xie B.-B."/>
            <person name="Rong J.-C."/>
            <person name="Qin Q.-L."/>
            <person name="Zhang Y.-Z."/>
        </authorList>
    </citation>
    <scope>NUCLEOTIDE SEQUENCE [LARGE SCALE GENOMIC DNA]</scope>
    <source>
        <strain evidence="3 4">SW19</strain>
    </source>
</reference>
<dbReference type="PANTHER" id="PTHR44520">
    <property type="entry name" value="RESPONSE REGULATOR RCP1-RELATED"/>
    <property type="match status" value="1"/>
</dbReference>
<evidence type="ECO:0000313" key="4">
    <source>
        <dbReference type="Proteomes" id="UP000648482"/>
    </source>
</evidence>
<dbReference type="Proteomes" id="UP000648482">
    <property type="component" value="Unassembled WGS sequence"/>
</dbReference>
<dbReference type="Gene3D" id="3.40.50.2300">
    <property type="match status" value="1"/>
</dbReference>
<feature type="modified residue" description="4-aspartylphosphate" evidence="1">
    <location>
        <position position="76"/>
    </location>
</feature>
<evidence type="ECO:0000259" key="2">
    <source>
        <dbReference type="PROSITE" id="PS50110"/>
    </source>
</evidence>
<sequence length="152" mass="17102">MFGGLVLQGKKSMIKNLTILLVEDDDVAAESVMRSLRKVEPAIKVNWKQNGQLALDALREQDQSGRIAEPYLVLLDLNMPVMNGFEFLEQIRLDIKLHDTVVFILSTSNEDSDRTRAYHNNVAGYMVKSSIGPQFAKLAKLMDAYMNAIELT</sequence>
<dbReference type="PANTHER" id="PTHR44520:SF2">
    <property type="entry name" value="RESPONSE REGULATOR RCP1"/>
    <property type="match status" value="1"/>
</dbReference>
<dbReference type="InterPro" id="IPR011006">
    <property type="entry name" value="CheY-like_superfamily"/>
</dbReference>
<proteinExistence type="predicted"/>
<feature type="domain" description="Response regulatory" evidence="2">
    <location>
        <begin position="18"/>
        <end position="143"/>
    </location>
</feature>
<name>A0ABR9E612_9GAMM</name>
<dbReference type="PROSITE" id="PS50110">
    <property type="entry name" value="RESPONSE_REGULATORY"/>
    <property type="match status" value="1"/>
</dbReference>
<dbReference type="InterPro" id="IPR052893">
    <property type="entry name" value="TCS_response_regulator"/>
</dbReference>
<keyword evidence="4" id="KW-1185">Reference proteome</keyword>
<keyword evidence="1" id="KW-0597">Phosphoprotein</keyword>
<dbReference type="SUPFAM" id="SSF52172">
    <property type="entry name" value="CheY-like"/>
    <property type="match status" value="1"/>
</dbReference>
<organism evidence="3 4">
    <name type="scientific">Pseudoalteromonas aliena SW19</name>
    <dbReference type="NCBI Taxonomy" id="1314866"/>
    <lineage>
        <taxon>Bacteria</taxon>
        <taxon>Pseudomonadati</taxon>
        <taxon>Pseudomonadota</taxon>
        <taxon>Gammaproteobacteria</taxon>
        <taxon>Alteromonadales</taxon>
        <taxon>Pseudoalteromonadaceae</taxon>
        <taxon>Pseudoalteromonas</taxon>
    </lineage>
</organism>
<evidence type="ECO:0000256" key="1">
    <source>
        <dbReference type="PROSITE-ProRule" id="PRU00169"/>
    </source>
</evidence>
<dbReference type="SMART" id="SM00448">
    <property type="entry name" value="REC"/>
    <property type="match status" value="1"/>
</dbReference>
<comment type="caution">
    <text evidence="3">The sequence shown here is derived from an EMBL/GenBank/DDBJ whole genome shotgun (WGS) entry which is preliminary data.</text>
</comment>